<keyword evidence="2" id="KW-0378">Hydrolase</keyword>
<organism evidence="2">
    <name type="scientific">uncultured Elusimicrobia bacterium</name>
    <dbReference type="NCBI Taxonomy" id="699876"/>
    <lineage>
        <taxon>Bacteria</taxon>
        <taxon>Pseudomonadati</taxon>
        <taxon>Elusimicrobiota</taxon>
        <taxon>Elusimicrobia</taxon>
        <taxon>environmental samples</taxon>
    </lineage>
</organism>
<dbReference type="SUPFAM" id="SSF81606">
    <property type="entry name" value="PP2C-like"/>
    <property type="match status" value="1"/>
</dbReference>
<dbReference type="EMBL" id="MN577571">
    <property type="protein sequence ID" value="QGT50614.1"/>
    <property type="molecule type" value="Genomic_DNA"/>
</dbReference>
<dbReference type="CDD" id="cd00143">
    <property type="entry name" value="PP2Cc"/>
    <property type="match status" value="1"/>
</dbReference>
<evidence type="ECO:0000259" key="1">
    <source>
        <dbReference type="PROSITE" id="PS51746"/>
    </source>
</evidence>
<sequence>MSSFDIEFAAVTDIGKIREKNEDNVLISSDLGLGIVADGMGGHSAGEIASNIAVSVLAETVRKVNGGQLNIPPTFLPKLDETERKILMAANLANAAIYSTAQSSEIYKMMGTTLTGVIFDKDFATAVHVGDSRLYLFRDDKIVQITTDHSLAMEHVRRGLLTRAEADRSKIQNVLTRAMGIKKNIEFDLLKFPVKEGDVLLLCSDGLYKGLRESDMAAILHEGKDSAIVKLCRRLVREANDKDGQDNISAVLIKILPAKTVTFKQRLKRFFTRG</sequence>
<dbReference type="PANTHER" id="PTHR13832:SF827">
    <property type="entry name" value="PROTEIN PHOSPHATASE 1L"/>
    <property type="match status" value="1"/>
</dbReference>
<accession>A0A650EP11</accession>
<dbReference type="NCBIfam" id="NF033484">
    <property type="entry name" value="Stp1_PP2C_phos"/>
    <property type="match status" value="1"/>
</dbReference>
<name>A0A650EP11_9BACT</name>
<dbReference type="PANTHER" id="PTHR13832">
    <property type="entry name" value="PROTEIN PHOSPHATASE 2C"/>
    <property type="match status" value="1"/>
</dbReference>
<evidence type="ECO:0000313" key="2">
    <source>
        <dbReference type="EMBL" id="QGT50614.1"/>
    </source>
</evidence>
<dbReference type="InterPro" id="IPR036457">
    <property type="entry name" value="PPM-type-like_dom_sf"/>
</dbReference>
<dbReference type="Gene3D" id="3.60.40.10">
    <property type="entry name" value="PPM-type phosphatase domain"/>
    <property type="match status" value="1"/>
</dbReference>
<dbReference type="GO" id="GO:0004722">
    <property type="term" value="F:protein serine/threonine phosphatase activity"/>
    <property type="evidence" value="ECO:0007669"/>
    <property type="project" value="UniProtKB-EC"/>
</dbReference>
<feature type="domain" description="PPM-type phosphatase" evidence="1">
    <location>
        <begin position="7"/>
        <end position="255"/>
    </location>
</feature>
<dbReference type="EC" id="3.1.3.16" evidence="2"/>
<dbReference type="InterPro" id="IPR015655">
    <property type="entry name" value="PP2C"/>
</dbReference>
<dbReference type="SMART" id="SM00332">
    <property type="entry name" value="PP2Cc"/>
    <property type="match status" value="1"/>
</dbReference>
<dbReference type="PROSITE" id="PS51746">
    <property type="entry name" value="PPM_2"/>
    <property type="match status" value="1"/>
</dbReference>
<dbReference type="Pfam" id="PF13672">
    <property type="entry name" value="PP2C_2"/>
    <property type="match status" value="1"/>
</dbReference>
<reference evidence="2" key="1">
    <citation type="journal article" date="2020" name="J. ISSAAS">
        <title>Lactobacilli and other gastrointestinal microbiota of Peromyscus leucopus, reservoir host for agents of Lyme disease and other zoonoses in North America.</title>
        <authorList>
            <person name="Milovic A."/>
            <person name="Bassam K."/>
            <person name="Shao H."/>
            <person name="Chatzistamou I."/>
            <person name="Tufts D.M."/>
            <person name="Diuk-Wasser M."/>
            <person name="Barbour A.G."/>
        </authorList>
    </citation>
    <scope>NUCLEOTIDE SEQUENCE</scope>
    <source>
        <strain evidence="2">LL30</strain>
    </source>
</reference>
<dbReference type="SMART" id="SM00331">
    <property type="entry name" value="PP2C_SIG"/>
    <property type="match status" value="1"/>
</dbReference>
<protein>
    <submittedName>
        <fullName evidence="2">Protein phosphatase PrpC</fullName>
        <ecNumber evidence="2">3.1.3.16</ecNumber>
    </submittedName>
</protein>
<proteinExistence type="predicted"/>
<dbReference type="InterPro" id="IPR001932">
    <property type="entry name" value="PPM-type_phosphatase-like_dom"/>
</dbReference>
<gene>
    <name evidence="2" type="primary">prpC</name>
    <name evidence="2" type="ORF">Elusimicrob1349_0840</name>
</gene>
<dbReference type="AlphaFoldDB" id="A0A650EP11"/>